<accession>A0A0E3P8Z1</accession>
<protein>
    <submittedName>
        <fullName evidence="1">Uncharacterized protein</fullName>
    </submittedName>
</protein>
<dbReference type="EMBL" id="CP009506">
    <property type="protein sequence ID" value="AKB30438.1"/>
    <property type="molecule type" value="Genomic_DNA"/>
</dbReference>
<name>A0A0E3P8Z1_9EURY</name>
<reference evidence="1 2" key="1">
    <citation type="submission" date="2014-07" db="EMBL/GenBank/DDBJ databases">
        <title>Methanogenic archaea and the global carbon cycle.</title>
        <authorList>
            <person name="Henriksen J.R."/>
            <person name="Luke J."/>
            <person name="Reinhart S."/>
            <person name="Benedict M.N."/>
            <person name="Youngblut N.D."/>
            <person name="Metcalf M.E."/>
            <person name="Whitaker R.J."/>
            <person name="Metcalf W.W."/>
        </authorList>
    </citation>
    <scope>NUCLEOTIDE SEQUENCE [LARGE SCALE GENOMIC DNA]</scope>
    <source>
        <strain evidence="1 2">T4/M</strain>
    </source>
</reference>
<dbReference type="HOGENOM" id="CLU_188844_0_0_2"/>
<keyword evidence="2" id="KW-1185">Reference proteome</keyword>
<dbReference type="PATRIC" id="fig|1434120.4.peg.4824"/>
<sequence length="89" mass="10172">MEEIEVRESAPSEYKDWDLLVENSQPGMLFHTGDWLRICRGTLSRDFKIYGCFRNGELVGGADVLFSLRTLNSHFDPPFKNKVIFATTG</sequence>
<gene>
    <name evidence="1" type="ORF">MSSIT_3719</name>
</gene>
<evidence type="ECO:0000313" key="2">
    <source>
        <dbReference type="Proteomes" id="UP000033111"/>
    </source>
</evidence>
<dbReference type="AlphaFoldDB" id="A0A0E3P8Z1"/>
<dbReference type="RefSeq" id="WP_048174153.1">
    <property type="nucleotide sequence ID" value="NZ_CP009506.1"/>
</dbReference>
<dbReference type="GeneID" id="24862669"/>
<proteinExistence type="predicted"/>
<organism evidence="1 2">
    <name type="scientific">Methanosarcina siciliae T4/M</name>
    <dbReference type="NCBI Taxonomy" id="1434120"/>
    <lineage>
        <taxon>Archaea</taxon>
        <taxon>Methanobacteriati</taxon>
        <taxon>Methanobacteriota</taxon>
        <taxon>Stenosarchaea group</taxon>
        <taxon>Methanomicrobia</taxon>
        <taxon>Methanosarcinales</taxon>
        <taxon>Methanosarcinaceae</taxon>
        <taxon>Methanosarcina</taxon>
    </lineage>
</organism>
<dbReference type="KEGG" id="msw:MSSIT_3719"/>
<dbReference type="Proteomes" id="UP000033111">
    <property type="component" value="Chromosome"/>
</dbReference>
<evidence type="ECO:0000313" key="1">
    <source>
        <dbReference type="EMBL" id="AKB30438.1"/>
    </source>
</evidence>